<gene>
    <name evidence="2" type="ORF">LEP1GSC081_0348</name>
</gene>
<accession>A0A0E2AYJ4</accession>
<reference evidence="2 3" key="1">
    <citation type="submission" date="2012-10" db="EMBL/GenBank/DDBJ databases">
        <authorList>
            <person name="Harkins D.M."/>
            <person name="Durkin A.S."/>
            <person name="Brinkac L.M."/>
            <person name="Selengut J.D."/>
            <person name="Sanka R."/>
            <person name="DePew J."/>
            <person name="Purushe J."/>
            <person name="Peacock S.J."/>
            <person name="Thaipadungpanit J."/>
            <person name="Wuthiekanun V.W."/>
            <person name="Day N.P."/>
            <person name="Vinetz J.M."/>
            <person name="Sutton G.G."/>
            <person name="Nelson W.C."/>
            <person name="Fouts D.E."/>
        </authorList>
    </citation>
    <scope>NUCLEOTIDE SEQUENCE [LARGE SCALE GENOMIC DNA]</scope>
    <source>
        <strain evidence="2 3">H1</strain>
    </source>
</reference>
<sequence length="129" mass="15050">MNYKDVLKKLMQRRAWNQEDLAKAGEVKQPTVSRYLSGHTIPTLTFITNLYKNAKVDPIIFVRDYELDPIHLESGNSRDEKQNLAEETAVFIRFLKNTPDALEIFWKLYKMDKSGRKSMSVLADKILEE</sequence>
<dbReference type="SUPFAM" id="SSF47413">
    <property type="entry name" value="lambda repressor-like DNA-binding domains"/>
    <property type="match status" value="1"/>
</dbReference>
<dbReference type="PROSITE" id="PS50943">
    <property type="entry name" value="HTH_CROC1"/>
    <property type="match status" value="1"/>
</dbReference>
<proteinExistence type="predicted"/>
<dbReference type="SMART" id="SM00530">
    <property type="entry name" value="HTH_XRE"/>
    <property type="match status" value="1"/>
</dbReference>
<dbReference type="EMBL" id="AHMY02000062">
    <property type="protein sequence ID" value="EKO14007.1"/>
    <property type="molecule type" value="Genomic_DNA"/>
</dbReference>
<evidence type="ECO:0000259" key="1">
    <source>
        <dbReference type="PROSITE" id="PS50943"/>
    </source>
</evidence>
<name>A0A0E2AYJ4_9LEPT</name>
<dbReference type="GO" id="GO:0003677">
    <property type="term" value="F:DNA binding"/>
    <property type="evidence" value="ECO:0007669"/>
    <property type="project" value="UniProtKB-KW"/>
</dbReference>
<dbReference type="InterPro" id="IPR001387">
    <property type="entry name" value="Cro/C1-type_HTH"/>
</dbReference>
<keyword evidence="2" id="KW-0238">DNA-binding</keyword>
<protein>
    <submittedName>
        <fullName evidence="2">DNA-binding helix-turn-helix protein</fullName>
    </submittedName>
</protein>
<dbReference type="InterPro" id="IPR010982">
    <property type="entry name" value="Lambda_DNA-bd_dom_sf"/>
</dbReference>
<dbReference type="Pfam" id="PF01381">
    <property type="entry name" value="HTH_3"/>
    <property type="match status" value="1"/>
</dbReference>
<organism evidence="2 3">
    <name type="scientific">Leptospira kirschneri str. H1</name>
    <dbReference type="NCBI Taxonomy" id="1049966"/>
    <lineage>
        <taxon>Bacteria</taxon>
        <taxon>Pseudomonadati</taxon>
        <taxon>Spirochaetota</taxon>
        <taxon>Spirochaetia</taxon>
        <taxon>Leptospirales</taxon>
        <taxon>Leptospiraceae</taxon>
        <taxon>Leptospira</taxon>
    </lineage>
</organism>
<dbReference type="Proteomes" id="UP000006253">
    <property type="component" value="Unassembled WGS sequence"/>
</dbReference>
<dbReference type="Gene3D" id="1.10.260.40">
    <property type="entry name" value="lambda repressor-like DNA-binding domains"/>
    <property type="match status" value="1"/>
</dbReference>
<dbReference type="CDD" id="cd00093">
    <property type="entry name" value="HTH_XRE"/>
    <property type="match status" value="1"/>
</dbReference>
<comment type="caution">
    <text evidence="2">The sequence shown here is derived from an EMBL/GenBank/DDBJ whole genome shotgun (WGS) entry which is preliminary data.</text>
</comment>
<evidence type="ECO:0000313" key="2">
    <source>
        <dbReference type="EMBL" id="EKO14007.1"/>
    </source>
</evidence>
<dbReference type="RefSeq" id="WP_004766770.1">
    <property type="nucleotide sequence ID" value="NZ_AHMY02000062.1"/>
</dbReference>
<dbReference type="AlphaFoldDB" id="A0A0E2AYJ4"/>
<feature type="domain" description="HTH cro/C1-type" evidence="1">
    <location>
        <begin position="7"/>
        <end position="61"/>
    </location>
</feature>
<evidence type="ECO:0000313" key="3">
    <source>
        <dbReference type="Proteomes" id="UP000006253"/>
    </source>
</evidence>